<evidence type="ECO:0000256" key="2">
    <source>
        <dbReference type="SAM" id="Phobius"/>
    </source>
</evidence>
<dbReference type="Pfam" id="PF23626">
    <property type="entry name" value="CCD_aECM"/>
    <property type="match status" value="1"/>
</dbReference>
<dbReference type="SUPFAM" id="SSF53335">
    <property type="entry name" value="S-adenosyl-L-methionine-dependent methyltransferases"/>
    <property type="match status" value="1"/>
</dbReference>
<keyword evidence="2" id="KW-0472">Membrane</keyword>
<feature type="compositionally biased region" description="Low complexity" evidence="1">
    <location>
        <begin position="636"/>
        <end position="671"/>
    </location>
</feature>
<dbReference type="Gene3D" id="3.40.50.150">
    <property type="entry name" value="Vaccinia Virus protein VP39"/>
    <property type="match status" value="1"/>
</dbReference>
<organism evidence="4 5">
    <name type="scientific">Caenorhabditis briggsae</name>
    <dbReference type="NCBI Taxonomy" id="6238"/>
    <lineage>
        <taxon>Eukaryota</taxon>
        <taxon>Metazoa</taxon>
        <taxon>Ecdysozoa</taxon>
        <taxon>Nematoda</taxon>
        <taxon>Chromadorea</taxon>
        <taxon>Rhabditida</taxon>
        <taxon>Rhabditina</taxon>
        <taxon>Rhabditomorpha</taxon>
        <taxon>Rhabditoidea</taxon>
        <taxon>Rhabditidae</taxon>
        <taxon>Peloderinae</taxon>
        <taxon>Caenorhabditis</taxon>
    </lineage>
</organism>
<keyword evidence="2" id="KW-0812">Transmembrane</keyword>
<feature type="region of interest" description="Disordered" evidence="1">
    <location>
        <begin position="609"/>
        <end position="689"/>
    </location>
</feature>
<keyword evidence="5" id="KW-1185">Reference proteome</keyword>
<keyword evidence="2" id="KW-1133">Transmembrane helix</keyword>
<sequence>MPQGILHTPNETVFHLKKPPRTMSMKTKQYFAIIFSFCILVYLLLYFYVLPSEVLVDEQYGRDLDENLLNQKKGLEESVITEECSSVTENCYVVVDRKVETELGQMVERHMFVKGFEDESDTIVRLIPQGDRTFEFSDTRMWKIDHLSIRAQYIAALISAPFIVSALSLVDSDNDGKAILEIGLGGGSLDMFLHSLNPKLNITAVELDPTVVSMAQKWFNVVNDGTRRTINADGLEFVKRAGRNQEKYDVVFLDACDSSKSIPCPSKLFRTPEMYSSFSSIVKTTGALVVNILSQEEDGPEVDQIIEDLSQHFGSCLKVSITDEVNIIAICTKQAISDSTSNTDFLRRRANADTGGQEEQYPMWLSGVLLLICHYQVVFASKTIKTNEISMPSLGHKEEVATFHRLQTKDSLPPRFRSARFERLRGAPDPIKPVFVNPASLESEEPLNPTPPAPIEVVPSSESFTEIPSDFVQTSETPSPLNTDEPANAFGVPTTQLILTTSEKPSPTTDTTVSEPAITEASTEPATPEPSTFEPIPTELVVTPSEIPSPPPSSTEQTSDVSRGTPAVHEYAQERVFPTMVSVKPSIASIEVFPSHQIEVASTNAVAETLPTTSTKAPRKRRHRRKHRKLRKVTKATEAPTEAPTEVTTVNEIVTEPSTETSTEASTTPSTTTPPPTHPNTFPTSGSTVAKIGESYLGGWNEDEGVLVTTSGPSLGSAINQFSEIPASISIDDDKAIKEYYEKYYAEWYQQHNQAINTPGGIPTTSAAVPSREIKIELAKPTSSPSFVAPQPTAYPSTAEPTKEQLDKVCDYVAKISKSFGIKDLVGFAKNNCAFVKSFHPTATCEQIQHLMSYCVTGVYVQQ</sequence>
<protein>
    <recommendedName>
        <fullName evidence="3">aECM cysteine-cradle domain-containing protein</fullName>
    </recommendedName>
</protein>
<dbReference type="Pfam" id="PF01564">
    <property type="entry name" value="Spermine_synth"/>
    <property type="match status" value="1"/>
</dbReference>
<dbReference type="Proteomes" id="UP000829354">
    <property type="component" value="Chromosome X"/>
</dbReference>
<dbReference type="PANTHER" id="PTHR37435">
    <property type="entry name" value="PROTEIN CBG14344"/>
    <property type="match status" value="1"/>
</dbReference>
<evidence type="ECO:0000313" key="4">
    <source>
        <dbReference type="EMBL" id="UMM41672.1"/>
    </source>
</evidence>
<feature type="compositionally biased region" description="Polar residues" evidence="1">
    <location>
        <begin position="502"/>
        <end position="525"/>
    </location>
</feature>
<dbReference type="PANTHER" id="PTHR37435:SF4">
    <property type="entry name" value="GROUND-LIKE DOMAIN-CONTAINING PROTEIN"/>
    <property type="match status" value="1"/>
</dbReference>
<evidence type="ECO:0000313" key="5">
    <source>
        <dbReference type="Proteomes" id="UP000829354"/>
    </source>
</evidence>
<feature type="domain" description="aECM cysteine-cradle" evidence="3">
    <location>
        <begin position="807"/>
        <end position="855"/>
    </location>
</feature>
<name>A0AAE9FHN3_CAEBR</name>
<accession>A0AAE9FHN3</accession>
<gene>
    <name evidence="4" type="ORF">L5515_017829</name>
</gene>
<evidence type="ECO:0000259" key="3">
    <source>
        <dbReference type="Pfam" id="PF23626"/>
    </source>
</evidence>
<proteinExistence type="predicted"/>
<dbReference type="InterPro" id="IPR055352">
    <property type="entry name" value="CCD_aECM"/>
</dbReference>
<feature type="region of interest" description="Disordered" evidence="1">
    <location>
        <begin position="502"/>
        <end position="565"/>
    </location>
</feature>
<feature type="compositionally biased region" description="Basic residues" evidence="1">
    <location>
        <begin position="617"/>
        <end position="634"/>
    </location>
</feature>
<dbReference type="AlphaFoldDB" id="A0AAE9FHN3"/>
<evidence type="ECO:0000256" key="1">
    <source>
        <dbReference type="SAM" id="MobiDB-lite"/>
    </source>
</evidence>
<dbReference type="EMBL" id="CP092625">
    <property type="protein sequence ID" value="UMM41672.1"/>
    <property type="molecule type" value="Genomic_DNA"/>
</dbReference>
<feature type="transmembrane region" description="Helical" evidence="2">
    <location>
        <begin position="30"/>
        <end position="49"/>
    </location>
</feature>
<dbReference type="InterPro" id="IPR029063">
    <property type="entry name" value="SAM-dependent_MTases_sf"/>
</dbReference>
<reference evidence="4 5" key="1">
    <citation type="submission" date="2022-04" db="EMBL/GenBank/DDBJ databases">
        <title>Chromosome-level reference genomes for two strains of Caenorhabditis briggsae: an improved platform for comparative genomics.</title>
        <authorList>
            <person name="Stevens L."/>
            <person name="Andersen E."/>
        </authorList>
    </citation>
    <scope>NUCLEOTIDE SEQUENCE [LARGE SCALE GENOMIC DNA]</scope>
    <source>
        <strain evidence="4">VX34</strain>
        <tissue evidence="4">Whole-organism</tissue>
    </source>
</reference>